<proteinExistence type="predicted"/>
<dbReference type="Pfam" id="PF08273">
    <property type="entry name" value="Zn_Ribbon_Prim"/>
    <property type="match status" value="1"/>
</dbReference>
<dbReference type="AlphaFoldDB" id="A0A6Y5LGD4"/>
<dbReference type="InterPro" id="IPR055570">
    <property type="entry name" value="DUF7146"/>
</dbReference>
<protein>
    <submittedName>
        <fullName evidence="2">DNA primase</fullName>
    </submittedName>
</protein>
<dbReference type="Pfam" id="PF23639">
    <property type="entry name" value="DUF7146"/>
    <property type="match status" value="1"/>
</dbReference>
<evidence type="ECO:0000313" key="2">
    <source>
        <dbReference type="EMBL" id="HAB6338873.1"/>
    </source>
</evidence>
<dbReference type="Pfam" id="PF13362">
    <property type="entry name" value="Toprim_3"/>
    <property type="match status" value="1"/>
</dbReference>
<comment type="caution">
    <text evidence="2">The sequence shown here is derived from an EMBL/GenBank/DDBJ whole genome shotgun (WGS) entry which is preliminary data.</text>
</comment>
<dbReference type="EMBL" id="DAAHJH010000005">
    <property type="protein sequence ID" value="HAB6338873.1"/>
    <property type="molecule type" value="Genomic_DNA"/>
</dbReference>
<organism evidence="2">
    <name type="scientific">Salmonella diarizonae</name>
    <dbReference type="NCBI Taxonomy" id="59204"/>
    <lineage>
        <taxon>Bacteria</taxon>
        <taxon>Pseudomonadati</taxon>
        <taxon>Pseudomonadota</taxon>
        <taxon>Gammaproteobacteria</taxon>
        <taxon>Enterobacterales</taxon>
        <taxon>Enterobacteriaceae</taxon>
        <taxon>Salmonella</taxon>
    </lineage>
</organism>
<dbReference type="GO" id="GO:0008270">
    <property type="term" value="F:zinc ion binding"/>
    <property type="evidence" value="ECO:0007669"/>
    <property type="project" value="InterPro"/>
</dbReference>
<dbReference type="SMART" id="SM00778">
    <property type="entry name" value="Prim_Zn_Ribbon"/>
    <property type="match status" value="1"/>
</dbReference>
<evidence type="ECO:0000259" key="1">
    <source>
        <dbReference type="SMART" id="SM00778"/>
    </source>
</evidence>
<reference evidence="2" key="2">
    <citation type="submission" date="2019-10" db="EMBL/GenBank/DDBJ databases">
        <authorList>
            <consortium name="NCBI Pathogen Detection Project"/>
        </authorList>
    </citation>
    <scope>NUCLEOTIDE SEQUENCE</scope>
    <source>
        <strain evidence="2">Salmonella enterica</strain>
    </source>
</reference>
<name>A0A6Y5LGD4_SALDZ</name>
<dbReference type="SUPFAM" id="SSF57783">
    <property type="entry name" value="Zinc beta-ribbon"/>
    <property type="match status" value="1"/>
</dbReference>
<dbReference type="GO" id="GO:0004386">
    <property type="term" value="F:helicase activity"/>
    <property type="evidence" value="ECO:0007669"/>
    <property type="project" value="InterPro"/>
</dbReference>
<reference evidence="2" key="1">
    <citation type="journal article" date="2018" name="Genome Biol.">
        <title>SKESA: strategic k-mer extension for scrupulous assemblies.</title>
        <authorList>
            <person name="Souvorov A."/>
            <person name="Agarwala R."/>
            <person name="Lipman D.J."/>
        </authorList>
    </citation>
    <scope>NUCLEOTIDE SEQUENCE</scope>
    <source>
        <strain evidence="2">Salmonella enterica</strain>
    </source>
</reference>
<dbReference type="CDD" id="cd01029">
    <property type="entry name" value="TOPRIM_primases"/>
    <property type="match status" value="1"/>
</dbReference>
<feature type="domain" description="DNA primase/helicase Gp4 N-terminal Bacteriophage T7-like" evidence="1">
    <location>
        <begin position="28"/>
        <end position="63"/>
    </location>
</feature>
<dbReference type="InterPro" id="IPR006171">
    <property type="entry name" value="TOPRIM_dom"/>
</dbReference>
<sequence length="326" mass="35880">MLTREAATGHWPKIFEYYGLPPVTGKRHFKGKCPLCGGVGKFRCDDKDGKGAWVCVCGSGDGLSLVLQATGKPFVQVCEEIDSLTGNIYQRESQITGKPASKIATDRERVIRKFGRLPPLHGTSGEAYLQRRGILELPESGIGFCDKQTCNGREYQALYSLATDDKGALCYLHRTLLDGDRKADVVAAKKMMALQESSYLEYAGSVAIRMFPPASTLGIAEGIETALSCRQIYRCNVWSVMNTSFMEKFIAPHGVNHLVIFADNDPHGAGLAAAFKCGKNNILSRNDVEKVSIRWPDLPDFNDMLIEGCEVRQHVLTRKQKVAEAA</sequence>
<accession>A0A6Y5LGD4</accession>
<dbReference type="InterPro" id="IPR034154">
    <property type="entry name" value="TOPRIM_DnaG/twinkle"/>
</dbReference>
<gene>
    <name evidence="2" type="ORF">GB480_07895</name>
</gene>
<dbReference type="InterPro" id="IPR013237">
    <property type="entry name" value="Phage_T7_Gp4_N"/>
</dbReference>